<dbReference type="PROSITE" id="PS50249">
    <property type="entry name" value="MPN"/>
    <property type="match status" value="1"/>
</dbReference>
<dbReference type="KEGG" id="sat:SYN_03201"/>
<dbReference type="PANTHER" id="PTHR30471:SF3">
    <property type="entry name" value="UPF0758 PROTEIN YEES-RELATED"/>
    <property type="match status" value="1"/>
</dbReference>
<dbReference type="InterPro" id="IPR025657">
    <property type="entry name" value="RadC_JAB"/>
</dbReference>
<evidence type="ECO:0000256" key="5">
    <source>
        <dbReference type="ARBA" id="ARBA00023049"/>
    </source>
</evidence>
<feature type="domain" description="MPN" evidence="7">
    <location>
        <begin position="184"/>
        <end position="306"/>
    </location>
</feature>
<dbReference type="GO" id="GO:0008237">
    <property type="term" value="F:metallopeptidase activity"/>
    <property type="evidence" value="ECO:0007669"/>
    <property type="project" value="UniProtKB-KW"/>
</dbReference>
<dbReference type="Gene3D" id="3.40.140.10">
    <property type="entry name" value="Cytidine Deaminase, domain 2"/>
    <property type="match status" value="1"/>
</dbReference>
<dbReference type="SUPFAM" id="SSF47781">
    <property type="entry name" value="RuvA domain 2-like"/>
    <property type="match status" value="1"/>
</dbReference>
<dbReference type="NCBIfam" id="NF000642">
    <property type="entry name" value="PRK00024.1"/>
    <property type="match status" value="1"/>
</dbReference>
<evidence type="ECO:0000256" key="4">
    <source>
        <dbReference type="ARBA" id="ARBA00022833"/>
    </source>
</evidence>
<accession>Q2LSS5</accession>
<dbReference type="InterPro" id="IPR010994">
    <property type="entry name" value="RuvA_2-like"/>
</dbReference>
<evidence type="ECO:0000313" key="9">
    <source>
        <dbReference type="Proteomes" id="UP000001933"/>
    </source>
</evidence>
<dbReference type="NCBIfam" id="TIGR00608">
    <property type="entry name" value="radc"/>
    <property type="match status" value="1"/>
</dbReference>
<evidence type="ECO:0000256" key="6">
    <source>
        <dbReference type="RuleBase" id="RU003797"/>
    </source>
</evidence>
<dbReference type="eggNOG" id="COG2003">
    <property type="taxonomic scope" value="Bacteria"/>
</dbReference>
<dbReference type="FunCoup" id="Q2LSS5">
    <property type="interactions" value="203"/>
</dbReference>
<dbReference type="PROSITE" id="PS01302">
    <property type="entry name" value="UPF0758"/>
    <property type="match status" value="1"/>
</dbReference>
<dbReference type="InterPro" id="IPR037518">
    <property type="entry name" value="MPN"/>
</dbReference>
<dbReference type="InterPro" id="IPR001405">
    <property type="entry name" value="UPF0758"/>
</dbReference>
<dbReference type="EMBL" id="CP000252">
    <property type="protein sequence ID" value="ABC77131.1"/>
    <property type="molecule type" value="Genomic_DNA"/>
</dbReference>
<evidence type="ECO:0000256" key="1">
    <source>
        <dbReference type="ARBA" id="ARBA00022670"/>
    </source>
</evidence>
<dbReference type="PANTHER" id="PTHR30471">
    <property type="entry name" value="DNA REPAIR PROTEIN RADC"/>
    <property type="match status" value="1"/>
</dbReference>
<keyword evidence="2" id="KW-0479">Metal-binding</keyword>
<name>Q2LSS5_SYNAS</name>
<dbReference type="Pfam" id="PF04002">
    <property type="entry name" value="RadC"/>
    <property type="match status" value="1"/>
</dbReference>
<dbReference type="DNASU" id="3883177"/>
<sequence length="308" mass="34451">MGTCLLSGLSEPSGGISEHLRGQTDQLGFRQFPHGLSGITQPCRGHRAPLAGLHPRYLRFSQSTPAHFVILTTESMTPTPEIPEPHYIGHRQRLKKKFFKCGLQALHDYEAVELLLSYAIPRKDIKSLSKDLLERFGSLKGIMDAELEELTAVRGISAHAAGLVRMVKEMSALYLQEKAREKPQISCTGELLDFCKTALGGLKDENFCVLYLDTQNRIIAFETIQKGIVNQAVVYPRQVIERALSHKSSALILVHNHPSGFVKPSDADIRLTRTITDTAKLLDIMVHDHLIIGENRFFSFREEGIMPL</sequence>
<keyword evidence="3" id="KW-0378">Hydrolase</keyword>
<keyword evidence="5" id="KW-0482">Metalloprotease</keyword>
<dbReference type="InterPro" id="IPR046778">
    <property type="entry name" value="UPF0758_N"/>
</dbReference>
<keyword evidence="1" id="KW-0645">Protease</keyword>
<comment type="similarity">
    <text evidence="6">Belongs to the UPF0758 family.</text>
</comment>
<dbReference type="GO" id="GO:0006508">
    <property type="term" value="P:proteolysis"/>
    <property type="evidence" value="ECO:0007669"/>
    <property type="project" value="UniProtKB-KW"/>
</dbReference>
<dbReference type="STRING" id="56780.SYN_03201"/>
<evidence type="ECO:0000256" key="2">
    <source>
        <dbReference type="ARBA" id="ARBA00022723"/>
    </source>
</evidence>
<reference evidence="8 9" key="1">
    <citation type="journal article" date="2007" name="Proc. Natl. Acad. Sci. U.S.A.">
        <title>The genome of Syntrophus aciditrophicus: life at the thermodynamic limit of microbial growth.</title>
        <authorList>
            <person name="McInerney M.J."/>
            <person name="Rohlin L."/>
            <person name="Mouttaki H."/>
            <person name="Kim U."/>
            <person name="Krupp R.S."/>
            <person name="Rios-Hernandez L."/>
            <person name="Sieber J."/>
            <person name="Struchtemeyer C.G."/>
            <person name="Bhattacharyya A."/>
            <person name="Campbell J.W."/>
            <person name="Gunsalus R.P."/>
        </authorList>
    </citation>
    <scope>NUCLEOTIDE SEQUENCE [LARGE SCALE GENOMIC DNA]</scope>
    <source>
        <strain evidence="8 9">SB</strain>
    </source>
</reference>
<dbReference type="InterPro" id="IPR020891">
    <property type="entry name" value="UPF0758_CS"/>
</dbReference>
<dbReference type="Pfam" id="PF20582">
    <property type="entry name" value="UPF0758_N"/>
    <property type="match status" value="1"/>
</dbReference>
<keyword evidence="4" id="KW-0862">Zinc</keyword>
<evidence type="ECO:0000256" key="3">
    <source>
        <dbReference type="ARBA" id="ARBA00022801"/>
    </source>
</evidence>
<dbReference type="SMR" id="Q2LSS5"/>
<dbReference type="GO" id="GO:0046872">
    <property type="term" value="F:metal ion binding"/>
    <property type="evidence" value="ECO:0007669"/>
    <property type="project" value="UniProtKB-KW"/>
</dbReference>
<dbReference type="AlphaFoldDB" id="Q2LSS5"/>
<proteinExistence type="inferred from homology"/>
<dbReference type="InParanoid" id="Q2LSS5"/>
<organism evidence="8 9">
    <name type="scientific">Syntrophus aciditrophicus (strain SB)</name>
    <dbReference type="NCBI Taxonomy" id="56780"/>
    <lineage>
        <taxon>Bacteria</taxon>
        <taxon>Pseudomonadati</taxon>
        <taxon>Thermodesulfobacteriota</taxon>
        <taxon>Syntrophia</taxon>
        <taxon>Syntrophales</taxon>
        <taxon>Syntrophaceae</taxon>
        <taxon>Syntrophus</taxon>
    </lineage>
</organism>
<keyword evidence="9" id="KW-1185">Reference proteome</keyword>
<dbReference type="Proteomes" id="UP000001933">
    <property type="component" value="Chromosome"/>
</dbReference>
<gene>
    <name evidence="8" type="ORF">SYN_03201</name>
</gene>
<dbReference type="HOGENOM" id="CLU_073529_0_0_7"/>
<evidence type="ECO:0000259" key="7">
    <source>
        <dbReference type="PROSITE" id="PS50249"/>
    </source>
</evidence>
<dbReference type="Gene3D" id="1.10.150.20">
    <property type="entry name" value="5' to 3' exonuclease, C-terminal subdomain"/>
    <property type="match status" value="1"/>
</dbReference>
<dbReference type="CDD" id="cd08071">
    <property type="entry name" value="MPN_DUF2466"/>
    <property type="match status" value="1"/>
</dbReference>
<evidence type="ECO:0000313" key="8">
    <source>
        <dbReference type="EMBL" id="ABC77131.1"/>
    </source>
</evidence>
<protein>
    <submittedName>
        <fullName evidence="8">DNA repair protein</fullName>
    </submittedName>
</protein>